<dbReference type="InterPro" id="IPR044966">
    <property type="entry name" value="RPH1"/>
</dbReference>
<feature type="region of interest" description="Disordered" evidence="1">
    <location>
        <begin position="364"/>
        <end position="417"/>
    </location>
</feature>
<feature type="compositionally biased region" description="Basic and acidic residues" evidence="1">
    <location>
        <begin position="228"/>
        <end position="238"/>
    </location>
</feature>
<accession>A0ABY8TIK0</accession>
<sequence length="586" mass="60268">MGKRRAPDTAAAAPAAAAAAEQEEFEDPGILADDSSDEGESEDYSEDEQAAMQGSDSGEVDGDDAGAEALGSEEQQDDDATAAADAGADAGDGVSDDDRDLDADNPSSSGGGSDDDVEPPGSSASEGEQDDEEESEEQDGRRQQPPASFLEGEKSASFAKAFAKIMTSKPAGKAAAAAAAAPAGVILSESAGLAKRKAEVEADEAAARQAKKQRLEMRQRGHLKVPKKGADPAHDSREKQLQKLATRGVVLLFNAVNKAQKQKREAEASGAKAPKGKAGSAAKAGILAELKAKSAKVAAATAAGGEQLVPGNAAAAAAGAAAAGAKQQQQQQQQQYGGAGWEVLGEGFPGLTGGVKMKDWDKAAAGSDDDVNGQALAGSDDDEDSQGEGWAEDPSKASSTATEQQQEQSNTPSLDQQLTKLTRQTAGTFAPRASGSTGKNPAVKGSVLYNVFEVQAWVALLAGGLLSFNVIFPTDEPSIARLMGMWSIWMFTIPSLRAKECAPREKDALNLLFLLVPLINVALPFVWKSFPFIFAADVAAVVSVYAVKGVWSEVYGIPLGLTVEPAAAAAAAGSGSSSDEQQDTQQ</sequence>
<keyword evidence="3" id="KW-1185">Reference proteome</keyword>
<feature type="region of interest" description="Disordered" evidence="1">
    <location>
        <begin position="1"/>
        <end position="155"/>
    </location>
</feature>
<dbReference type="Proteomes" id="UP001244341">
    <property type="component" value="Chromosome 1b"/>
</dbReference>
<dbReference type="EMBL" id="CP126208">
    <property type="protein sequence ID" value="WIA08228.1"/>
    <property type="molecule type" value="Genomic_DNA"/>
</dbReference>
<reference evidence="2 3" key="1">
    <citation type="submission" date="2023-05" db="EMBL/GenBank/DDBJ databases">
        <title>A 100% complete, gapless, phased diploid assembly of the Scenedesmus obliquus UTEX 3031 genome.</title>
        <authorList>
            <person name="Biondi T.C."/>
            <person name="Hanschen E.R."/>
            <person name="Kwon T."/>
            <person name="Eng W."/>
            <person name="Kruse C.P.S."/>
            <person name="Koehler S.I."/>
            <person name="Kunde Y."/>
            <person name="Gleasner C.D."/>
            <person name="You Mak K.T."/>
            <person name="Polle J."/>
            <person name="Hovde B.T."/>
            <person name="Starkenburg S.R."/>
        </authorList>
    </citation>
    <scope>NUCLEOTIDE SEQUENCE [LARGE SCALE GENOMIC DNA]</scope>
    <source>
        <strain evidence="2 3">DOE0152z</strain>
    </source>
</reference>
<organism evidence="2 3">
    <name type="scientific">Tetradesmus obliquus</name>
    <name type="common">Green alga</name>
    <name type="synonym">Acutodesmus obliquus</name>
    <dbReference type="NCBI Taxonomy" id="3088"/>
    <lineage>
        <taxon>Eukaryota</taxon>
        <taxon>Viridiplantae</taxon>
        <taxon>Chlorophyta</taxon>
        <taxon>core chlorophytes</taxon>
        <taxon>Chlorophyceae</taxon>
        <taxon>CS clade</taxon>
        <taxon>Sphaeropleales</taxon>
        <taxon>Scenedesmaceae</taxon>
        <taxon>Tetradesmus</taxon>
    </lineage>
</organism>
<feature type="compositionally biased region" description="Low complexity" evidence="1">
    <location>
        <begin position="397"/>
        <end position="409"/>
    </location>
</feature>
<evidence type="ECO:0000313" key="3">
    <source>
        <dbReference type="Proteomes" id="UP001244341"/>
    </source>
</evidence>
<feature type="compositionally biased region" description="Acidic residues" evidence="1">
    <location>
        <begin position="94"/>
        <end position="103"/>
    </location>
</feature>
<feature type="compositionally biased region" description="Low complexity" evidence="1">
    <location>
        <begin position="10"/>
        <end position="20"/>
    </location>
</feature>
<feature type="compositionally biased region" description="Acidic residues" evidence="1">
    <location>
        <begin position="127"/>
        <end position="137"/>
    </location>
</feature>
<evidence type="ECO:0000256" key="1">
    <source>
        <dbReference type="SAM" id="MobiDB-lite"/>
    </source>
</evidence>
<feature type="compositionally biased region" description="Acidic residues" evidence="1">
    <location>
        <begin position="34"/>
        <end position="49"/>
    </location>
</feature>
<dbReference type="PANTHER" id="PTHR36359:SF1">
    <property type="entry name" value="PROTEIN RESISTANCE TO PHYTOPHTHORA 1, CHLOROPLASTIC"/>
    <property type="match status" value="1"/>
</dbReference>
<feature type="region of interest" description="Disordered" evidence="1">
    <location>
        <begin position="204"/>
        <end position="238"/>
    </location>
</feature>
<protein>
    <recommendedName>
        <fullName evidence="4">RRP15-like protein</fullName>
    </recommendedName>
</protein>
<feature type="compositionally biased region" description="Low complexity" evidence="1">
    <location>
        <begin position="81"/>
        <end position="93"/>
    </location>
</feature>
<dbReference type="PANTHER" id="PTHR36359">
    <property type="entry name" value="PROTEIN RESISTANCE TO PHYTOPHTHORA 1, CHLOROPLASTIC"/>
    <property type="match status" value="1"/>
</dbReference>
<feature type="region of interest" description="Disordered" evidence="1">
    <location>
        <begin position="261"/>
        <end position="282"/>
    </location>
</feature>
<evidence type="ECO:0000313" key="2">
    <source>
        <dbReference type="EMBL" id="WIA08228.1"/>
    </source>
</evidence>
<gene>
    <name evidence="2" type="ORF">OEZ85_007675</name>
</gene>
<dbReference type="Pfam" id="PF07890">
    <property type="entry name" value="Rrp15p"/>
    <property type="match status" value="1"/>
</dbReference>
<name>A0ABY8TIK0_TETOB</name>
<evidence type="ECO:0008006" key="4">
    <source>
        <dbReference type="Google" id="ProtNLM"/>
    </source>
</evidence>
<proteinExistence type="predicted"/>
<dbReference type="InterPro" id="IPR012459">
    <property type="entry name" value="Rrp15"/>
</dbReference>
<feature type="compositionally biased region" description="Low complexity" evidence="1">
    <location>
        <begin position="268"/>
        <end position="282"/>
    </location>
</feature>